<protein>
    <submittedName>
        <fullName evidence="2">Uncharacterized protein</fullName>
    </submittedName>
</protein>
<comment type="caution">
    <text evidence="2">The sequence shown here is derived from an EMBL/GenBank/DDBJ whole genome shotgun (WGS) entry which is preliminary data.</text>
</comment>
<dbReference type="Proteomes" id="UP000807025">
    <property type="component" value="Unassembled WGS sequence"/>
</dbReference>
<evidence type="ECO:0000256" key="1">
    <source>
        <dbReference type="SAM" id="SignalP"/>
    </source>
</evidence>
<keyword evidence="1" id="KW-0732">Signal</keyword>
<keyword evidence="3" id="KW-1185">Reference proteome</keyword>
<feature type="signal peptide" evidence="1">
    <location>
        <begin position="1"/>
        <end position="17"/>
    </location>
</feature>
<name>A0A9P5ZKB2_PLEER</name>
<dbReference type="OrthoDB" id="10327672at2759"/>
<reference evidence="2" key="1">
    <citation type="submission" date="2020-11" db="EMBL/GenBank/DDBJ databases">
        <authorList>
            <consortium name="DOE Joint Genome Institute"/>
            <person name="Ahrendt S."/>
            <person name="Riley R."/>
            <person name="Andreopoulos W."/>
            <person name="Labutti K."/>
            <person name="Pangilinan J."/>
            <person name="Ruiz-Duenas F.J."/>
            <person name="Barrasa J.M."/>
            <person name="Sanchez-Garcia M."/>
            <person name="Camarero S."/>
            <person name="Miyauchi S."/>
            <person name="Serrano A."/>
            <person name="Linde D."/>
            <person name="Babiker R."/>
            <person name="Drula E."/>
            <person name="Ayuso-Fernandez I."/>
            <person name="Pacheco R."/>
            <person name="Padilla G."/>
            <person name="Ferreira P."/>
            <person name="Barriuso J."/>
            <person name="Kellner H."/>
            <person name="Castanera R."/>
            <person name="Alfaro M."/>
            <person name="Ramirez L."/>
            <person name="Pisabarro A.G."/>
            <person name="Kuo A."/>
            <person name="Tritt A."/>
            <person name="Lipzen A."/>
            <person name="He G."/>
            <person name="Yan M."/>
            <person name="Ng V."/>
            <person name="Cullen D."/>
            <person name="Martin F."/>
            <person name="Rosso M.-N."/>
            <person name="Henrissat B."/>
            <person name="Hibbett D."/>
            <person name="Martinez A.T."/>
            <person name="Grigoriev I.V."/>
        </authorList>
    </citation>
    <scope>NUCLEOTIDE SEQUENCE</scope>
    <source>
        <strain evidence="2">ATCC 90797</strain>
    </source>
</reference>
<sequence length="171" mass="19133">MTMIFWRLVLFVRLMLKLNPPDPLVASSFLMIIDGSTMARQIASARAATSPKLNNAGTKAAWFKDKSKIVIYDLLHDIELTLIDQMGVHPTSLVFSEVDDVLYFIGGNDILVYVCSLPVPEAPFWLPRPSSRHTDSHNGNYLGARAPSTSKRQPLSYTIILRVPERGSRHP</sequence>
<organism evidence="2 3">
    <name type="scientific">Pleurotus eryngii</name>
    <name type="common">Boletus of the steppes</name>
    <dbReference type="NCBI Taxonomy" id="5323"/>
    <lineage>
        <taxon>Eukaryota</taxon>
        <taxon>Fungi</taxon>
        <taxon>Dikarya</taxon>
        <taxon>Basidiomycota</taxon>
        <taxon>Agaricomycotina</taxon>
        <taxon>Agaricomycetes</taxon>
        <taxon>Agaricomycetidae</taxon>
        <taxon>Agaricales</taxon>
        <taxon>Pleurotineae</taxon>
        <taxon>Pleurotaceae</taxon>
        <taxon>Pleurotus</taxon>
    </lineage>
</organism>
<proteinExistence type="predicted"/>
<evidence type="ECO:0000313" key="3">
    <source>
        <dbReference type="Proteomes" id="UP000807025"/>
    </source>
</evidence>
<dbReference type="EMBL" id="MU154686">
    <property type="protein sequence ID" value="KAF9489041.1"/>
    <property type="molecule type" value="Genomic_DNA"/>
</dbReference>
<feature type="chain" id="PRO_5040447727" evidence="1">
    <location>
        <begin position="18"/>
        <end position="171"/>
    </location>
</feature>
<dbReference type="AlphaFoldDB" id="A0A9P5ZKB2"/>
<gene>
    <name evidence="2" type="ORF">BDN71DRAFT_368296</name>
</gene>
<accession>A0A9P5ZKB2</accession>
<evidence type="ECO:0000313" key="2">
    <source>
        <dbReference type="EMBL" id="KAF9489041.1"/>
    </source>
</evidence>